<accession>A0A5C4S3Q4</accession>
<keyword evidence="7" id="KW-1185">Reference proteome</keyword>
<dbReference type="GO" id="GO:0046872">
    <property type="term" value="F:metal ion binding"/>
    <property type="evidence" value="ECO:0007669"/>
    <property type="project" value="UniProtKB-KW"/>
</dbReference>
<evidence type="ECO:0000313" key="7">
    <source>
        <dbReference type="Proteomes" id="UP000309544"/>
    </source>
</evidence>
<comment type="cofactor">
    <cofactor evidence="3">
        <name>Zn(2+)</name>
        <dbReference type="ChEBI" id="CHEBI:29105"/>
    </cofactor>
    <text evidence="3">Binds 1 zinc ion per subunit.</text>
</comment>
<comment type="caution">
    <text evidence="6">The sequence shown here is derived from an EMBL/GenBank/DDBJ whole genome shotgun (WGS) entry which is preliminary data.</text>
</comment>
<keyword evidence="3" id="KW-0378">Hydrolase</keyword>
<comment type="similarity">
    <text evidence="3">Belongs to the TRAFAC class YlqF/YawG GTPase family. RsgA subfamily.</text>
</comment>
<keyword evidence="3" id="KW-0694">RNA-binding</keyword>
<dbReference type="Gene3D" id="2.40.50.140">
    <property type="entry name" value="Nucleic acid-binding proteins"/>
    <property type="match status" value="1"/>
</dbReference>
<feature type="domain" description="EngC GTPase" evidence="4">
    <location>
        <begin position="101"/>
        <end position="248"/>
    </location>
</feature>
<dbReference type="Proteomes" id="UP000309544">
    <property type="component" value="Unassembled WGS sequence"/>
</dbReference>
<dbReference type="PANTHER" id="PTHR32120:SF11">
    <property type="entry name" value="SMALL RIBOSOMAL SUBUNIT BIOGENESIS GTPASE RSGA 1, MITOCHONDRIAL-RELATED"/>
    <property type="match status" value="1"/>
</dbReference>
<dbReference type="HAMAP" id="MF_01820">
    <property type="entry name" value="GTPase_RsgA"/>
    <property type="match status" value="1"/>
</dbReference>
<dbReference type="InterPro" id="IPR030378">
    <property type="entry name" value="G_CP_dom"/>
</dbReference>
<dbReference type="NCBIfam" id="TIGR00157">
    <property type="entry name" value="ribosome small subunit-dependent GTPase A"/>
    <property type="match status" value="1"/>
</dbReference>
<organism evidence="6 7">
    <name type="scientific">Prosthecochloris vibrioformis</name>
    <name type="common">Chlorobium vibrioforme</name>
    <dbReference type="NCBI Taxonomy" id="1098"/>
    <lineage>
        <taxon>Bacteria</taxon>
        <taxon>Pseudomonadati</taxon>
        <taxon>Chlorobiota</taxon>
        <taxon>Chlorobiia</taxon>
        <taxon>Chlorobiales</taxon>
        <taxon>Chlorobiaceae</taxon>
        <taxon>Prosthecochloris</taxon>
    </lineage>
</organism>
<feature type="binding site" evidence="3">
    <location>
        <position position="279"/>
    </location>
    <ligand>
        <name>Zn(2+)</name>
        <dbReference type="ChEBI" id="CHEBI:29105"/>
    </ligand>
</feature>
<dbReference type="EC" id="3.6.1.-" evidence="3"/>
<dbReference type="Gene3D" id="3.40.50.300">
    <property type="entry name" value="P-loop containing nucleotide triphosphate hydrolases"/>
    <property type="match status" value="1"/>
</dbReference>
<keyword evidence="3" id="KW-0963">Cytoplasm</keyword>
<dbReference type="Gene3D" id="1.10.40.50">
    <property type="entry name" value="Probable gtpase engc, domain 3"/>
    <property type="match status" value="1"/>
</dbReference>
<dbReference type="GO" id="GO:0042274">
    <property type="term" value="P:ribosomal small subunit biogenesis"/>
    <property type="evidence" value="ECO:0007669"/>
    <property type="project" value="UniProtKB-UniRule"/>
</dbReference>
<dbReference type="CDD" id="cd01854">
    <property type="entry name" value="YjeQ_EngC"/>
    <property type="match status" value="1"/>
</dbReference>
<dbReference type="AlphaFoldDB" id="A0A5C4S3Q4"/>
<dbReference type="SUPFAM" id="SSF52540">
    <property type="entry name" value="P-loop containing nucleoside triphosphate hydrolases"/>
    <property type="match status" value="1"/>
</dbReference>
<protein>
    <recommendedName>
        <fullName evidence="3">Small ribosomal subunit biogenesis GTPase RsgA</fullName>
        <ecNumber evidence="3">3.6.1.-</ecNumber>
    </recommendedName>
</protein>
<keyword evidence="1 3" id="KW-0547">Nucleotide-binding</keyword>
<dbReference type="RefSeq" id="WP_068867828.1">
    <property type="nucleotide sequence ID" value="NZ_VDCI01000001.1"/>
</dbReference>
<sequence length="317" mass="33952">MGMMHTAEGFSGVVSEARGGMYEVTDSVGAVWLCRTFRGTKTRNEGTSLVAVGDVVDVVPTGEGGGREGVITLVGSRKSALCRKRDVKRNRSKEKTQVIAANIDQLAIVASALEPPLNRRLIDRYLVFAESEHLPVLIIVNKVDLVPLSCLEADMAPYRRLGYRTAFVSASSGAGLAQLVAELQGRVSAFSGHSGVGKSTLINLLLGDELQKTAALSEGNSRGVHTTTNAAMLPLPGGGYVIDTPGIREFSLSGISRENLRFWFPEFLGPMQECSFSSCSHTREPGCAVRSAAETGDIDASRYDSYLALYESLEDEG</sequence>
<dbReference type="GO" id="GO:0005737">
    <property type="term" value="C:cytoplasm"/>
    <property type="evidence" value="ECO:0007669"/>
    <property type="project" value="UniProtKB-SubCell"/>
</dbReference>
<dbReference type="GO" id="GO:0003924">
    <property type="term" value="F:GTPase activity"/>
    <property type="evidence" value="ECO:0007669"/>
    <property type="project" value="UniProtKB-UniRule"/>
</dbReference>
<keyword evidence="3" id="KW-0862">Zinc</keyword>
<comment type="subunit">
    <text evidence="3">Monomer. Associates with 30S ribosomal subunit, binds 16S rRNA.</text>
</comment>
<dbReference type="PROSITE" id="PS51721">
    <property type="entry name" value="G_CP"/>
    <property type="match status" value="1"/>
</dbReference>
<evidence type="ECO:0000256" key="2">
    <source>
        <dbReference type="ARBA" id="ARBA00023134"/>
    </source>
</evidence>
<feature type="binding site" evidence="3">
    <location>
        <position position="287"/>
    </location>
    <ligand>
        <name>Zn(2+)</name>
        <dbReference type="ChEBI" id="CHEBI:29105"/>
    </ligand>
</feature>
<comment type="subcellular location">
    <subcellularLocation>
        <location evidence="3">Cytoplasm</location>
    </subcellularLocation>
</comment>
<keyword evidence="3" id="KW-0479">Metal-binding</keyword>
<dbReference type="Pfam" id="PF03193">
    <property type="entry name" value="RsgA_GTPase"/>
    <property type="match status" value="1"/>
</dbReference>
<dbReference type="GO" id="GO:0005525">
    <property type="term" value="F:GTP binding"/>
    <property type="evidence" value="ECO:0007669"/>
    <property type="project" value="UniProtKB-UniRule"/>
</dbReference>
<keyword evidence="3" id="KW-0690">Ribosome biogenesis</keyword>
<feature type="binding site" evidence="3">
    <location>
        <begin position="141"/>
        <end position="144"/>
    </location>
    <ligand>
        <name>GTP</name>
        <dbReference type="ChEBI" id="CHEBI:37565"/>
    </ligand>
</feature>
<evidence type="ECO:0000259" key="4">
    <source>
        <dbReference type="PROSITE" id="PS50936"/>
    </source>
</evidence>
<dbReference type="GO" id="GO:0019843">
    <property type="term" value="F:rRNA binding"/>
    <property type="evidence" value="ECO:0007669"/>
    <property type="project" value="UniProtKB-KW"/>
</dbReference>
<comment type="function">
    <text evidence="3">One of several proteins that assist in the late maturation steps of the functional core of the 30S ribosomal subunit. Helps release RbfA from mature subunits. May play a role in the assembly of ribosomal proteins into the subunit. Circularly permuted GTPase that catalyzes slow GTP hydrolysis, GTPase activity is stimulated by the 30S ribosomal subunit.</text>
</comment>
<gene>
    <name evidence="3 6" type="primary">rsgA</name>
    <name evidence="6" type="ORF">FGF68_01845</name>
</gene>
<dbReference type="InterPro" id="IPR027417">
    <property type="entry name" value="P-loop_NTPase"/>
</dbReference>
<feature type="binding site" evidence="3">
    <location>
        <begin position="192"/>
        <end position="200"/>
    </location>
    <ligand>
        <name>GTP</name>
        <dbReference type="ChEBI" id="CHEBI:37565"/>
    </ligand>
</feature>
<feature type="binding site" evidence="3">
    <location>
        <position position="274"/>
    </location>
    <ligand>
        <name>Zn(2+)</name>
        <dbReference type="ChEBI" id="CHEBI:29105"/>
    </ligand>
</feature>
<dbReference type="InterPro" id="IPR004881">
    <property type="entry name" value="Ribosome_biogen_GTPase_RsgA"/>
</dbReference>
<dbReference type="EMBL" id="VDCI01000001">
    <property type="protein sequence ID" value="TNJ37945.1"/>
    <property type="molecule type" value="Genomic_DNA"/>
</dbReference>
<dbReference type="PANTHER" id="PTHR32120">
    <property type="entry name" value="SMALL RIBOSOMAL SUBUNIT BIOGENESIS GTPASE RSGA"/>
    <property type="match status" value="1"/>
</dbReference>
<evidence type="ECO:0000256" key="3">
    <source>
        <dbReference type="HAMAP-Rule" id="MF_01820"/>
    </source>
</evidence>
<evidence type="ECO:0000313" key="6">
    <source>
        <dbReference type="EMBL" id="TNJ37945.1"/>
    </source>
</evidence>
<dbReference type="InterPro" id="IPR010914">
    <property type="entry name" value="RsgA_GTPase_dom"/>
</dbReference>
<name>A0A5C4S3Q4_PROVB</name>
<evidence type="ECO:0000259" key="5">
    <source>
        <dbReference type="PROSITE" id="PS51721"/>
    </source>
</evidence>
<feature type="domain" description="CP-type G" evidence="5">
    <location>
        <begin position="92"/>
        <end position="250"/>
    </location>
</feature>
<keyword evidence="2 3" id="KW-0342">GTP-binding</keyword>
<evidence type="ECO:0000256" key="1">
    <source>
        <dbReference type="ARBA" id="ARBA00022741"/>
    </source>
</evidence>
<proteinExistence type="inferred from homology"/>
<reference evidence="6 7" key="1">
    <citation type="submission" date="2019-05" db="EMBL/GenBank/DDBJ databases">
        <title>Draft Whole-Genome sequence of the green sulfur bacterium Prosthecochloris vibrioformis DSM 260.</title>
        <authorList>
            <person name="Meyer T.E."/>
            <person name="Kyndt J.A."/>
        </authorList>
    </citation>
    <scope>NUCLEOTIDE SEQUENCE [LARGE SCALE GENOMIC DNA]</scope>
    <source>
        <strain evidence="6 7">DSM 260</strain>
    </source>
</reference>
<feature type="binding site" evidence="3">
    <location>
        <position position="281"/>
    </location>
    <ligand>
        <name>Zn(2+)</name>
        <dbReference type="ChEBI" id="CHEBI:29105"/>
    </ligand>
</feature>
<dbReference type="PROSITE" id="PS50936">
    <property type="entry name" value="ENGC_GTPASE"/>
    <property type="match status" value="1"/>
</dbReference>
<keyword evidence="3" id="KW-0699">rRNA-binding</keyword>
<dbReference type="InterPro" id="IPR012340">
    <property type="entry name" value="NA-bd_OB-fold"/>
</dbReference>